<evidence type="ECO:0000313" key="2">
    <source>
        <dbReference type="Proteomes" id="UP000886998"/>
    </source>
</evidence>
<gene>
    <name evidence="1" type="ORF">TNIN_233691</name>
</gene>
<keyword evidence="2" id="KW-1185">Reference proteome</keyword>
<dbReference type="EMBL" id="BMAV01027240">
    <property type="protein sequence ID" value="GFS57506.1"/>
    <property type="molecule type" value="Genomic_DNA"/>
</dbReference>
<name>A0A8X6MJK7_9ARAC</name>
<reference evidence="1" key="1">
    <citation type="submission" date="2020-08" db="EMBL/GenBank/DDBJ databases">
        <title>Multicomponent nature underlies the extraordinary mechanical properties of spider dragline silk.</title>
        <authorList>
            <person name="Kono N."/>
            <person name="Nakamura H."/>
            <person name="Mori M."/>
            <person name="Yoshida Y."/>
            <person name="Ohtoshi R."/>
            <person name="Malay A.D."/>
            <person name="Moran D.A.P."/>
            <person name="Tomita M."/>
            <person name="Numata K."/>
            <person name="Arakawa K."/>
        </authorList>
    </citation>
    <scope>NUCLEOTIDE SEQUENCE</scope>
</reference>
<dbReference type="AlphaFoldDB" id="A0A8X6MJK7"/>
<sequence length="75" mass="8672">MDTSDTNQESYTDEYLEFHKDWDSKMNALVIQLNTSRSSDECTAVISETEELELKLRQFPFNHTEEQSAALQKPG</sequence>
<accession>A0A8X6MJK7</accession>
<organism evidence="1 2">
    <name type="scientific">Trichonephila inaurata madagascariensis</name>
    <dbReference type="NCBI Taxonomy" id="2747483"/>
    <lineage>
        <taxon>Eukaryota</taxon>
        <taxon>Metazoa</taxon>
        <taxon>Ecdysozoa</taxon>
        <taxon>Arthropoda</taxon>
        <taxon>Chelicerata</taxon>
        <taxon>Arachnida</taxon>
        <taxon>Araneae</taxon>
        <taxon>Araneomorphae</taxon>
        <taxon>Entelegynae</taxon>
        <taxon>Araneoidea</taxon>
        <taxon>Nephilidae</taxon>
        <taxon>Trichonephila</taxon>
        <taxon>Trichonephila inaurata</taxon>
    </lineage>
</organism>
<dbReference type="Proteomes" id="UP000886998">
    <property type="component" value="Unassembled WGS sequence"/>
</dbReference>
<comment type="caution">
    <text evidence="1">The sequence shown here is derived from an EMBL/GenBank/DDBJ whole genome shotgun (WGS) entry which is preliminary data.</text>
</comment>
<protein>
    <submittedName>
        <fullName evidence="1">Uncharacterized protein</fullName>
    </submittedName>
</protein>
<evidence type="ECO:0000313" key="1">
    <source>
        <dbReference type="EMBL" id="GFS57506.1"/>
    </source>
</evidence>
<proteinExistence type="predicted"/>